<dbReference type="OrthoDB" id="1893551at2759"/>
<proteinExistence type="predicted"/>
<sequence length="388" mass="43193">MRVDHKHDPIQVHGHSIAEDLTEILPLLAMQHNTSQLQALSPAPTVYVHLTHEDEDEADDHLEEDLCLSFGSPLDSAHIKSDLQVLARLLHLPLLLKALQLPVKVIPEPMMVRNMTSLFLSTQTMFKELDSPQYPDVVPVSPPSEHRRLWQISRCHFLGQPPSLLPPSLFIKGIGIWVRVAWRRGVLSVSVVSAMTMLAMDARRMGASSESGSSSAPSTTSLILVSPAVIRRWASAAKLSAPIHCISERCFMGINLHEPWLKHAVVVDETVELTCSVNVQGYFADSSHFPNGFVMITLHDPLEFLLDAFSMVLQSLLVFSDLNGEPLWDIAPNYSEHNYVWQDYEVLGHIRKVAYVTGLPSPQLSMGVSSHVSPLHLFLPTFPKLAQL</sequence>
<keyword evidence="2" id="KW-1185">Reference proteome</keyword>
<dbReference type="STRING" id="47427.A0A2H3CJY9"/>
<dbReference type="AlphaFoldDB" id="A0A2H3CJY9"/>
<name>A0A2H3CJY9_ARMGA</name>
<dbReference type="Proteomes" id="UP000217790">
    <property type="component" value="Unassembled WGS sequence"/>
</dbReference>
<evidence type="ECO:0000313" key="2">
    <source>
        <dbReference type="Proteomes" id="UP000217790"/>
    </source>
</evidence>
<gene>
    <name evidence="1" type="ORF">ARMGADRAFT_1037960</name>
</gene>
<evidence type="ECO:0000313" key="1">
    <source>
        <dbReference type="EMBL" id="PBK83345.1"/>
    </source>
</evidence>
<reference evidence="2" key="1">
    <citation type="journal article" date="2017" name="Nat. Ecol. Evol.">
        <title>Genome expansion and lineage-specific genetic innovations in the forest pathogenic fungi Armillaria.</title>
        <authorList>
            <person name="Sipos G."/>
            <person name="Prasanna A.N."/>
            <person name="Walter M.C."/>
            <person name="O'Connor E."/>
            <person name="Balint B."/>
            <person name="Krizsan K."/>
            <person name="Kiss B."/>
            <person name="Hess J."/>
            <person name="Varga T."/>
            <person name="Slot J."/>
            <person name="Riley R."/>
            <person name="Boka B."/>
            <person name="Rigling D."/>
            <person name="Barry K."/>
            <person name="Lee J."/>
            <person name="Mihaltcheva S."/>
            <person name="LaButti K."/>
            <person name="Lipzen A."/>
            <person name="Waldron R."/>
            <person name="Moloney N.M."/>
            <person name="Sperisen C."/>
            <person name="Kredics L."/>
            <person name="Vagvoelgyi C."/>
            <person name="Patrignani A."/>
            <person name="Fitzpatrick D."/>
            <person name="Nagy I."/>
            <person name="Doyle S."/>
            <person name="Anderson J.B."/>
            <person name="Grigoriev I.V."/>
            <person name="Gueldener U."/>
            <person name="Muensterkoetter M."/>
            <person name="Nagy L.G."/>
        </authorList>
    </citation>
    <scope>NUCLEOTIDE SEQUENCE [LARGE SCALE GENOMIC DNA]</scope>
    <source>
        <strain evidence="2">Ar21-2</strain>
    </source>
</reference>
<dbReference type="InParanoid" id="A0A2H3CJY9"/>
<dbReference type="EMBL" id="KZ293707">
    <property type="protein sequence ID" value="PBK83345.1"/>
    <property type="molecule type" value="Genomic_DNA"/>
</dbReference>
<accession>A0A2H3CJY9</accession>
<organism evidence="1 2">
    <name type="scientific">Armillaria gallica</name>
    <name type="common">Bulbous honey fungus</name>
    <name type="synonym">Armillaria bulbosa</name>
    <dbReference type="NCBI Taxonomy" id="47427"/>
    <lineage>
        <taxon>Eukaryota</taxon>
        <taxon>Fungi</taxon>
        <taxon>Dikarya</taxon>
        <taxon>Basidiomycota</taxon>
        <taxon>Agaricomycotina</taxon>
        <taxon>Agaricomycetes</taxon>
        <taxon>Agaricomycetidae</taxon>
        <taxon>Agaricales</taxon>
        <taxon>Marasmiineae</taxon>
        <taxon>Physalacriaceae</taxon>
        <taxon>Armillaria</taxon>
    </lineage>
</organism>
<protein>
    <submittedName>
        <fullName evidence="1">Uncharacterized protein</fullName>
    </submittedName>
</protein>